<protein>
    <recommendedName>
        <fullName evidence="3">DUF4145 domain-containing protein</fullName>
    </recommendedName>
</protein>
<dbReference type="STRING" id="999894.TDIS_0055"/>
<dbReference type="AlphaFoldDB" id="A0A179D658"/>
<dbReference type="Proteomes" id="UP000078390">
    <property type="component" value="Unassembled WGS sequence"/>
</dbReference>
<evidence type="ECO:0000313" key="1">
    <source>
        <dbReference type="EMBL" id="OAQ21537.1"/>
    </source>
</evidence>
<keyword evidence="2" id="KW-1185">Reference proteome</keyword>
<proteinExistence type="predicted"/>
<sequence length="281" mass="32520">MRSLDYKTLEALAELICGDNGPWYRKGWEIPIFFRNAGLSCPEHDGSTRKWWTLARLQEYNQDPSNIAKIIKRLADPREYQGNAEVVNEVIRHLNKLLAVEGLKVKLKGIQPVIEEITPTVVNKDIETREAFPKPDFAKIIEEPILMKIIEQRWEEVIKCIDGEAYLAAIIMMGSILEGVLLAIIHRFPEKANRSPAAPKNRDGKVKRFWEWNLSEMIDVAHQVGWLQGDVKKFAHILRDYRNLVHPWHQMNTKEQPDEDTCKIAWQVVQAAINDLIRLVK</sequence>
<accession>A0A179D658</accession>
<reference evidence="1 2" key="1">
    <citation type="submission" date="2016-04" db="EMBL/GenBank/DDBJ databases">
        <title>Genome analysis of Thermosulfurimonas dismutans, the first thermophilic sulfur-disproportionating bacterium of the phylum Thermodesulfobacteria.</title>
        <authorList>
            <person name="Mardanov A.V."/>
            <person name="Beletsky A.V."/>
            <person name="Kadnikov V.V."/>
            <person name="Slobodkin A.I."/>
            <person name="Ravin N.V."/>
        </authorList>
    </citation>
    <scope>NUCLEOTIDE SEQUENCE [LARGE SCALE GENOMIC DNA]</scope>
    <source>
        <strain evidence="1 2">S95</strain>
    </source>
</reference>
<organism evidence="1 2">
    <name type="scientific">Thermosulfurimonas dismutans</name>
    <dbReference type="NCBI Taxonomy" id="999894"/>
    <lineage>
        <taxon>Bacteria</taxon>
        <taxon>Pseudomonadati</taxon>
        <taxon>Thermodesulfobacteriota</taxon>
        <taxon>Thermodesulfobacteria</taxon>
        <taxon>Thermodesulfobacteriales</taxon>
        <taxon>Thermodesulfobacteriaceae</taxon>
        <taxon>Thermosulfurimonas</taxon>
    </lineage>
</organism>
<evidence type="ECO:0000313" key="2">
    <source>
        <dbReference type="Proteomes" id="UP000078390"/>
    </source>
</evidence>
<dbReference type="OrthoDB" id="3837964at2"/>
<name>A0A179D658_9BACT</name>
<gene>
    <name evidence="1" type="ORF">TDIS_0055</name>
</gene>
<dbReference type="RefSeq" id="WP_068668123.1">
    <property type="nucleotide sequence ID" value="NZ_LWLG01000001.1"/>
</dbReference>
<comment type="caution">
    <text evidence="1">The sequence shown here is derived from an EMBL/GenBank/DDBJ whole genome shotgun (WGS) entry which is preliminary data.</text>
</comment>
<evidence type="ECO:0008006" key="3">
    <source>
        <dbReference type="Google" id="ProtNLM"/>
    </source>
</evidence>
<dbReference type="EMBL" id="LWLG01000001">
    <property type="protein sequence ID" value="OAQ21537.1"/>
    <property type="molecule type" value="Genomic_DNA"/>
</dbReference>